<dbReference type="InterPro" id="IPR022104">
    <property type="entry name" value="DUF3644"/>
</dbReference>
<gene>
    <name evidence="2" type="ORF">GWK16_06565</name>
</gene>
<protein>
    <submittedName>
        <fullName evidence="2">DUF3644 domain-containing protein</fullName>
    </submittedName>
</protein>
<evidence type="ECO:0000313" key="2">
    <source>
        <dbReference type="EMBL" id="NMJ40896.1"/>
    </source>
</evidence>
<organism evidence="2 3">
    <name type="scientific">Neoroseomonas marina</name>
    <dbReference type="NCBI Taxonomy" id="1232220"/>
    <lineage>
        <taxon>Bacteria</taxon>
        <taxon>Pseudomonadati</taxon>
        <taxon>Pseudomonadota</taxon>
        <taxon>Alphaproteobacteria</taxon>
        <taxon>Acetobacterales</taxon>
        <taxon>Acetobacteraceae</taxon>
        <taxon>Neoroseomonas</taxon>
    </lineage>
</organism>
<keyword evidence="3" id="KW-1185">Reference proteome</keyword>
<sequence>MRPPRWKALVDKSIAACCAAIEIYNKPVVPHREETFAILVVAAWELLLKARLIQENGNQLKAIYETEAVKRKDGKPSKRRAIRRNKAGNPITISISAAIERACGLPAKSLDTACKENLELLVEVRNNAVHFVNEDRDLAIRVHEVGVAALRNYATALADWFEHDISALRFAILPLSFDGAIAAQVVPAAKRSQQAQNLLAHMERAIAEAPISSDGRFAVSLRVETKIVGAGTPDAVAIKLGKGPGAVLVELTDAEFLKRWPHDHKQLVALVKKRMPGVIINNAFHAHVRTLRAEERFAKDRRLDLSNPKSTLKKTYYSQAMVDALVARLSGSGGGGHA</sequence>
<dbReference type="EMBL" id="JABBKX010000002">
    <property type="protein sequence ID" value="NMJ40896.1"/>
    <property type="molecule type" value="Genomic_DNA"/>
</dbReference>
<dbReference type="Pfam" id="PF12358">
    <property type="entry name" value="DUF3644"/>
    <property type="match status" value="1"/>
</dbReference>
<evidence type="ECO:0000313" key="3">
    <source>
        <dbReference type="Proteomes" id="UP000548582"/>
    </source>
</evidence>
<feature type="domain" description="DUF3644" evidence="1">
    <location>
        <begin position="9"/>
        <end position="205"/>
    </location>
</feature>
<name>A0A848E9Z1_9PROT</name>
<evidence type="ECO:0000259" key="1">
    <source>
        <dbReference type="Pfam" id="PF12358"/>
    </source>
</evidence>
<dbReference type="Proteomes" id="UP000548582">
    <property type="component" value="Unassembled WGS sequence"/>
</dbReference>
<comment type="caution">
    <text evidence="2">The sequence shown here is derived from an EMBL/GenBank/DDBJ whole genome shotgun (WGS) entry which is preliminary data.</text>
</comment>
<dbReference type="RefSeq" id="WP_170053156.1">
    <property type="nucleotide sequence ID" value="NZ_JABBKX010000002.1"/>
</dbReference>
<proteinExistence type="predicted"/>
<accession>A0A848E9Z1</accession>
<reference evidence="2 3" key="1">
    <citation type="submission" date="2020-03" db="EMBL/GenBank/DDBJ databases">
        <authorList>
            <person name="Sun Q."/>
        </authorList>
    </citation>
    <scope>NUCLEOTIDE SEQUENCE [LARGE SCALE GENOMIC DNA]</scope>
    <source>
        <strain evidence="2 3">JC162</strain>
    </source>
</reference>
<dbReference type="AlphaFoldDB" id="A0A848E9Z1"/>